<dbReference type="OrthoDB" id="2357318at2759"/>
<accession>A0A6A6HDC0</accession>
<evidence type="ECO:0000313" key="2">
    <source>
        <dbReference type="Proteomes" id="UP000800092"/>
    </source>
</evidence>
<dbReference type="PANTHER" id="PTHR39214">
    <property type="entry name" value="MICROBODY (PEROXISOME) BIOGENESIS PROTEIN PEROXIN 8 (EUROFUNG)"/>
    <property type="match status" value="1"/>
</dbReference>
<evidence type="ECO:0008006" key="3">
    <source>
        <dbReference type="Google" id="ProtNLM"/>
    </source>
</evidence>
<evidence type="ECO:0000313" key="1">
    <source>
        <dbReference type="EMBL" id="KAF2235819.1"/>
    </source>
</evidence>
<dbReference type="Pfam" id="PF26001">
    <property type="entry name" value="Pex8"/>
    <property type="match status" value="1"/>
</dbReference>
<name>A0A6A6HDC0_VIRVR</name>
<gene>
    <name evidence="1" type="ORF">EV356DRAFT_499490</name>
</gene>
<proteinExistence type="predicted"/>
<protein>
    <recommendedName>
        <fullName evidence="3">Peroxisomal membrane protein Pex17</fullName>
    </recommendedName>
</protein>
<dbReference type="PANTHER" id="PTHR39214:SF1">
    <property type="entry name" value="MICROBODY (PEROXISOME) BIOGENESIS PROTEIN PEROXIN 8 (EUROFUNG)"/>
    <property type="match status" value="1"/>
</dbReference>
<organism evidence="1 2">
    <name type="scientific">Viridothelium virens</name>
    <name type="common">Speckled blister lichen</name>
    <name type="synonym">Trypethelium virens</name>
    <dbReference type="NCBI Taxonomy" id="1048519"/>
    <lineage>
        <taxon>Eukaryota</taxon>
        <taxon>Fungi</taxon>
        <taxon>Dikarya</taxon>
        <taxon>Ascomycota</taxon>
        <taxon>Pezizomycotina</taxon>
        <taxon>Dothideomycetes</taxon>
        <taxon>Dothideomycetes incertae sedis</taxon>
        <taxon>Trypetheliales</taxon>
        <taxon>Trypetheliaceae</taxon>
        <taxon>Viridothelium</taxon>
    </lineage>
</organism>
<dbReference type="InterPro" id="IPR055334">
    <property type="entry name" value="PEX8-like"/>
</dbReference>
<dbReference type="AlphaFoldDB" id="A0A6A6HDC0"/>
<keyword evidence="2" id="KW-1185">Reference proteome</keyword>
<sequence>MPMDSLLGTLLRSLRTHADQQDTPRLLGTAASLLTGLSNPLNVTLLTSQLLLSPAIWERPDGLQTCLRMLSLFHSAALGKIQQQEEWRGAQIGSEHISQLAQANGLQCEEWIKAVIGGADEKSDRWQHLLVIGGMLIGLESRESVGLTRSLKLTLESALVKAANLALEHEAHECGLGSTCVALVLNHTFPILSDSERIRLNYDRLLPLLVEAILFSPEGLESGYFLGTVDLDIIQVQKQKFNWSSESDSFRRVQRISSRPLMSSMGPLSRLIAHAVENVKHIQLIQEVLENLVVFSKTLLSQWRQNKLSEVDVAEESLFLTDETFKTTLPVLWQLLRSALFGMVVVLRGILSRVLSDGVLSQKKEDANVATSVLRILRSLYFISSRLGSNSFSQYTFVYLTAIDILNNYPDRSDHFIHEIRPLELGQIPQHPLDRCLDLYFLNTSEYLTLSLPSETNDQLLVAAANPYLVSGGNNNLLPIFEAAHSVMLAVLSAPQSAALTAQHLPFYVNALFQVFPQNLSARQFRLAFKTLIHVVMPPSPLSVSQPHLPSVLLELVHHRALTAPQTSPKRDSVEFAAVPPGQVQADAQTRTLSERAVLALTLVDSLPYLPVSELREWLPLASSLANTISDSQMRGECRKRFWEVLNGGEMDPERGQVCVAWWNTRGGREELLFGWEETHGNEGEEAMMSGALPPTPERNKL</sequence>
<dbReference type="Proteomes" id="UP000800092">
    <property type="component" value="Unassembled WGS sequence"/>
</dbReference>
<dbReference type="EMBL" id="ML991789">
    <property type="protein sequence ID" value="KAF2235819.1"/>
    <property type="molecule type" value="Genomic_DNA"/>
</dbReference>
<reference evidence="1" key="1">
    <citation type="journal article" date="2020" name="Stud. Mycol.">
        <title>101 Dothideomycetes genomes: a test case for predicting lifestyles and emergence of pathogens.</title>
        <authorList>
            <person name="Haridas S."/>
            <person name="Albert R."/>
            <person name="Binder M."/>
            <person name="Bloem J."/>
            <person name="Labutti K."/>
            <person name="Salamov A."/>
            <person name="Andreopoulos B."/>
            <person name="Baker S."/>
            <person name="Barry K."/>
            <person name="Bills G."/>
            <person name="Bluhm B."/>
            <person name="Cannon C."/>
            <person name="Castanera R."/>
            <person name="Culley D."/>
            <person name="Daum C."/>
            <person name="Ezra D."/>
            <person name="Gonzalez J."/>
            <person name="Henrissat B."/>
            <person name="Kuo A."/>
            <person name="Liang C."/>
            <person name="Lipzen A."/>
            <person name="Lutzoni F."/>
            <person name="Magnuson J."/>
            <person name="Mondo S."/>
            <person name="Nolan M."/>
            <person name="Ohm R."/>
            <person name="Pangilinan J."/>
            <person name="Park H.-J."/>
            <person name="Ramirez L."/>
            <person name="Alfaro M."/>
            <person name="Sun H."/>
            <person name="Tritt A."/>
            <person name="Yoshinaga Y."/>
            <person name="Zwiers L.-H."/>
            <person name="Turgeon B."/>
            <person name="Goodwin S."/>
            <person name="Spatafora J."/>
            <person name="Crous P."/>
            <person name="Grigoriev I."/>
        </authorList>
    </citation>
    <scope>NUCLEOTIDE SEQUENCE</scope>
    <source>
        <strain evidence="1">Tuck. ex Michener</strain>
    </source>
</reference>